<evidence type="ECO:0000256" key="4">
    <source>
        <dbReference type="ARBA" id="ARBA00022729"/>
    </source>
</evidence>
<protein>
    <submittedName>
        <fullName evidence="9">Uncharacterized protein</fullName>
    </submittedName>
</protein>
<comment type="subcellular location">
    <subcellularLocation>
        <location evidence="1">Endoplasmic reticulum membrane</location>
        <topology evidence="1">Single-pass type I membrane protein</topology>
    </subcellularLocation>
</comment>
<proteinExistence type="predicted"/>
<keyword evidence="7 8" id="KW-0472">Membrane</keyword>
<evidence type="ECO:0000256" key="8">
    <source>
        <dbReference type="SAM" id="Phobius"/>
    </source>
</evidence>
<evidence type="ECO:0000313" key="9">
    <source>
        <dbReference type="EMBL" id="GAH52499.1"/>
    </source>
</evidence>
<evidence type="ECO:0000256" key="5">
    <source>
        <dbReference type="ARBA" id="ARBA00022824"/>
    </source>
</evidence>
<dbReference type="GO" id="GO:0005789">
    <property type="term" value="C:endoplasmic reticulum membrane"/>
    <property type="evidence" value="ECO:0007669"/>
    <property type="project" value="UniProtKB-SubCell"/>
</dbReference>
<dbReference type="EMBL" id="BARU01020742">
    <property type="protein sequence ID" value="GAH52499.1"/>
    <property type="molecule type" value="Genomic_DNA"/>
</dbReference>
<dbReference type="Pfam" id="PF04597">
    <property type="entry name" value="Ribophorin_I"/>
    <property type="match status" value="1"/>
</dbReference>
<accession>X1HFB1</accession>
<name>X1HFB1_9ZZZZ</name>
<evidence type="ECO:0000256" key="1">
    <source>
        <dbReference type="ARBA" id="ARBA00004115"/>
    </source>
</evidence>
<evidence type="ECO:0000256" key="2">
    <source>
        <dbReference type="ARBA" id="ARBA00004922"/>
    </source>
</evidence>
<keyword evidence="3 8" id="KW-0812">Transmembrane</keyword>
<comment type="caution">
    <text evidence="9">The sequence shown here is derived from an EMBL/GenBank/DDBJ whole genome shotgun (WGS) entry which is preliminary data.</text>
</comment>
<evidence type="ECO:0000256" key="6">
    <source>
        <dbReference type="ARBA" id="ARBA00022989"/>
    </source>
</evidence>
<dbReference type="AlphaFoldDB" id="X1HFB1"/>
<feature type="non-terminal residue" evidence="9">
    <location>
        <position position="209"/>
    </location>
</feature>
<feature type="transmembrane region" description="Helical" evidence="8">
    <location>
        <begin position="7"/>
        <end position="24"/>
    </location>
</feature>
<keyword evidence="5" id="KW-0256">Endoplasmic reticulum</keyword>
<keyword evidence="6 8" id="KW-1133">Transmembrane helix</keyword>
<evidence type="ECO:0000256" key="3">
    <source>
        <dbReference type="ARBA" id="ARBA00022692"/>
    </source>
</evidence>
<gene>
    <name evidence="9" type="ORF">S03H2_34017</name>
</gene>
<comment type="pathway">
    <text evidence="2">Protein modification; protein glycosylation.</text>
</comment>
<keyword evidence="4" id="KW-0732">Signal</keyword>
<sequence length="209" mass="23867">MNLERSKVFLLIGFLSFIFIFQYFNNDSSNQFQDQFEFETPQLSGNLEGAENILIVELIRRTNLSSSGLINIIDKMTILNENGNPINSILIGIPLKDSSNLIYINAIGQTKNTLLTERSHGVMGSYEMINIYFDSPLLPSQETTINVKQTYKNLLSYEIAELEGEEINQLIHFNGLLFPILPYRIEGNVKSAYKIPPQAEYYNRKEIEG</sequence>
<reference evidence="9" key="1">
    <citation type="journal article" date="2014" name="Front. Microbiol.">
        <title>High frequency of phylogenetically diverse reductive dehalogenase-homologous genes in deep subseafloor sedimentary metagenomes.</title>
        <authorList>
            <person name="Kawai M."/>
            <person name="Futagami T."/>
            <person name="Toyoda A."/>
            <person name="Takaki Y."/>
            <person name="Nishi S."/>
            <person name="Hori S."/>
            <person name="Arai W."/>
            <person name="Tsubouchi T."/>
            <person name="Morono Y."/>
            <person name="Uchiyama I."/>
            <person name="Ito T."/>
            <person name="Fujiyama A."/>
            <person name="Inagaki F."/>
            <person name="Takami H."/>
        </authorList>
    </citation>
    <scope>NUCLEOTIDE SEQUENCE</scope>
    <source>
        <strain evidence="9">Expedition CK06-06</strain>
    </source>
</reference>
<evidence type="ECO:0000256" key="7">
    <source>
        <dbReference type="ARBA" id="ARBA00023136"/>
    </source>
</evidence>
<organism evidence="9">
    <name type="scientific">marine sediment metagenome</name>
    <dbReference type="NCBI Taxonomy" id="412755"/>
    <lineage>
        <taxon>unclassified sequences</taxon>
        <taxon>metagenomes</taxon>
        <taxon>ecological metagenomes</taxon>
    </lineage>
</organism>
<dbReference type="InterPro" id="IPR007676">
    <property type="entry name" value="Ribophorin_I"/>
</dbReference>